<dbReference type="Proteomes" id="UP001054837">
    <property type="component" value="Unassembled WGS sequence"/>
</dbReference>
<proteinExistence type="predicted"/>
<accession>A0AAV4TUU4</accession>
<evidence type="ECO:0000313" key="2">
    <source>
        <dbReference type="Proteomes" id="UP001054837"/>
    </source>
</evidence>
<reference evidence="1 2" key="1">
    <citation type="submission" date="2021-06" db="EMBL/GenBank/DDBJ databases">
        <title>Caerostris darwini draft genome.</title>
        <authorList>
            <person name="Kono N."/>
            <person name="Arakawa K."/>
        </authorList>
    </citation>
    <scope>NUCLEOTIDE SEQUENCE [LARGE SCALE GENOMIC DNA]</scope>
</reference>
<gene>
    <name evidence="1" type="ORF">CDAR_580671</name>
</gene>
<keyword evidence="2" id="KW-1185">Reference proteome</keyword>
<sequence>MKNLSTNFNICDIKIPQISKSNLPTESTAPKWCGLFPNDKKKASRPRKCHLPSKNHMLQESQIQESEIISVLTQSEVLRESVERVNALCS</sequence>
<dbReference type="EMBL" id="BPLQ01010216">
    <property type="protein sequence ID" value="GIY49281.1"/>
    <property type="molecule type" value="Genomic_DNA"/>
</dbReference>
<name>A0AAV4TUU4_9ARAC</name>
<dbReference type="AlphaFoldDB" id="A0AAV4TUU4"/>
<comment type="caution">
    <text evidence="1">The sequence shown here is derived from an EMBL/GenBank/DDBJ whole genome shotgun (WGS) entry which is preliminary data.</text>
</comment>
<evidence type="ECO:0000313" key="1">
    <source>
        <dbReference type="EMBL" id="GIY49281.1"/>
    </source>
</evidence>
<protein>
    <submittedName>
        <fullName evidence="1">Uncharacterized protein</fullName>
    </submittedName>
</protein>
<organism evidence="1 2">
    <name type="scientific">Caerostris darwini</name>
    <dbReference type="NCBI Taxonomy" id="1538125"/>
    <lineage>
        <taxon>Eukaryota</taxon>
        <taxon>Metazoa</taxon>
        <taxon>Ecdysozoa</taxon>
        <taxon>Arthropoda</taxon>
        <taxon>Chelicerata</taxon>
        <taxon>Arachnida</taxon>
        <taxon>Araneae</taxon>
        <taxon>Araneomorphae</taxon>
        <taxon>Entelegynae</taxon>
        <taxon>Araneoidea</taxon>
        <taxon>Araneidae</taxon>
        <taxon>Caerostris</taxon>
    </lineage>
</organism>